<dbReference type="InterPro" id="IPR050482">
    <property type="entry name" value="Sensor_HK_TwoCompSys"/>
</dbReference>
<name>A0A7K0C561_9ACTN</name>
<comment type="caution">
    <text evidence="13">The sequence shown here is derived from an EMBL/GenBank/DDBJ whole genome shotgun (WGS) entry which is preliminary data.</text>
</comment>
<gene>
    <name evidence="13" type="ORF">ACRB68_63690</name>
</gene>
<organism evidence="13 14">
    <name type="scientific">Actinomadura macrotermitis</name>
    <dbReference type="NCBI Taxonomy" id="2585200"/>
    <lineage>
        <taxon>Bacteria</taxon>
        <taxon>Bacillati</taxon>
        <taxon>Actinomycetota</taxon>
        <taxon>Actinomycetes</taxon>
        <taxon>Streptosporangiales</taxon>
        <taxon>Thermomonosporaceae</taxon>
        <taxon>Actinomadura</taxon>
    </lineage>
</organism>
<comment type="catalytic activity">
    <reaction evidence="1">
        <text>ATP + protein L-histidine = ADP + protein N-phospho-L-histidine.</text>
        <dbReference type="EC" id="2.7.13.3"/>
    </reaction>
</comment>
<evidence type="ECO:0000313" key="13">
    <source>
        <dbReference type="EMBL" id="MQY08262.1"/>
    </source>
</evidence>
<dbReference type="InterPro" id="IPR011712">
    <property type="entry name" value="Sig_transdc_His_kin_sub3_dim/P"/>
</dbReference>
<evidence type="ECO:0000256" key="2">
    <source>
        <dbReference type="ARBA" id="ARBA00012438"/>
    </source>
</evidence>
<feature type="region of interest" description="Disordered" evidence="9">
    <location>
        <begin position="369"/>
        <end position="388"/>
    </location>
</feature>
<keyword evidence="10" id="KW-0812">Transmembrane</keyword>
<evidence type="ECO:0000259" key="11">
    <source>
        <dbReference type="Pfam" id="PF02518"/>
    </source>
</evidence>
<keyword evidence="8" id="KW-0902">Two-component regulatory system</keyword>
<proteinExistence type="predicted"/>
<dbReference type="RefSeq" id="WP_153538955.1">
    <property type="nucleotide sequence ID" value="NZ_WEGH01000004.1"/>
</dbReference>
<evidence type="ECO:0000256" key="8">
    <source>
        <dbReference type="ARBA" id="ARBA00023012"/>
    </source>
</evidence>
<keyword evidence="3" id="KW-0597">Phosphoprotein</keyword>
<evidence type="ECO:0000256" key="7">
    <source>
        <dbReference type="ARBA" id="ARBA00022840"/>
    </source>
</evidence>
<dbReference type="Gene3D" id="1.20.5.1930">
    <property type="match status" value="1"/>
</dbReference>
<keyword evidence="10" id="KW-0472">Membrane</keyword>
<dbReference type="AlphaFoldDB" id="A0A7K0C561"/>
<evidence type="ECO:0000259" key="12">
    <source>
        <dbReference type="Pfam" id="PF07730"/>
    </source>
</evidence>
<dbReference type="SUPFAM" id="SSF55874">
    <property type="entry name" value="ATPase domain of HSP90 chaperone/DNA topoisomerase II/histidine kinase"/>
    <property type="match status" value="1"/>
</dbReference>
<evidence type="ECO:0000256" key="5">
    <source>
        <dbReference type="ARBA" id="ARBA00022741"/>
    </source>
</evidence>
<dbReference type="PANTHER" id="PTHR24421">
    <property type="entry name" value="NITRATE/NITRITE SENSOR PROTEIN NARX-RELATED"/>
    <property type="match status" value="1"/>
</dbReference>
<evidence type="ECO:0000256" key="4">
    <source>
        <dbReference type="ARBA" id="ARBA00022679"/>
    </source>
</evidence>
<feature type="transmembrane region" description="Helical" evidence="10">
    <location>
        <begin position="87"/>
        <end position="105"/>
    </location>
</feature>
<evidence type="ECO:0000256" key="9">
    <source>
        <dbReference type="SAM" id="MobiDB-lite"/>
    </source>
</evidence>
<feature type="region of interest" description="Disordered" evidence="9">
    <location>
        <begin position="404"/>
        <end position="424"/>
    </location>
</feature>
<dbReference type="GO" id="GO:0000155">
    <property type="term" value="F:phosphorelay sensor kinase activity"/>
    <property type="evidence" value="ECO:0007669"/>
    <property type="project" value="InterPro"/>
</dbReference>
<dbReference type="Gene3D" id="3.30.565.10">
    <property type="entry name" value="Histidine kinase-like ATPase, C-terminal domain"/>
    <property type="match status" value="1"/>
</dbReference>
<dbReference type="CDD" id="cd16917">
    <property type="entry name" value="HATPase_UhpB-NarQ-NarX-like"/>
    <property type="match status" value="1"/>
</dbReference>
<dbReference type="GO" id="GO:0005524">
    <property type="term" value="F:ATP binding"/>
    <property type="evidence" value="ECO:0007669"/>
    <property type="project" value="UniProtKB-KW"/>
</dbReference>
<dbReference type="Pfam" id="PF07730">
    <property type="entry name" value="HisKA_3"/>
    <property type="match status" value="1"/>
</dbReference>
<evidence type="ECO:0000313" key="14">
    <source>
        <dbReference type="Proteomes" id="UP000487268"/>
    </source>
</evidence>
<dbReference type="InterPro" id="IPR003594">
    <property type="entry name" value="HATPase_dom"/>
</dbReference>
<evidence type="ECO:0000256" key="3">
    <source>
        <dbReference type="ARBA" id="ARBA00022553"/>
    </source>
</evidence>
<dbReference type="PANTHER" id="PTHR24421:SF10">
    <property type="entry name" value="NITRATE_NITRITE SENSOR PROTEIN NARQ"/>
    <property type="match status" value="1"/>
</dbReference>
<dbReference type="InterPro" id="IPR036890">
    <property type="entry name" value="HATPase_C_sf"/>
</dbReference>
<dbReference type="Pfam" id="PF02518">
    <property type="entry name" value="HATPase_c"/>
    <property type="match status" value="1"/>
</dbReference>
<feature type="transmembrane region" description="Helical" evidence="10">
    <location>
        <begin position="176"/>
        <end position="194"/>
    </location>
</feature>
<dbReference type="EC" id="2.7.13.3" evidence="2"/>
<dbReference type="Proteomes" id="UP000487268">
    <property type="component" value="Unassembled WGS sequence"/>
</dbReference>
<keyword evidence="10" id="KW-1133">Transmembrane helix</keyword>
<evidence type="ECO:0000256" key="10">
    <source>
        <dbReference type="SAM" id="Phobius"/>
    </source>
</evidence>
<dbReference type="EMBL" id="WEGH01000004">
    <property type="protein sequence ID" value="MQY08262.1"/>
    <property type="molecule type" value="Genomic_DNA"/>
</dbReference>
<keyword evidence="5" id="KW-0547">Nucleotide-binding</keyword>
<accession>A0A7K0C561</accession>
<dbReference type="GO" id="GO:0016020">
    <property type="term" value="C:membrane"/>
    <property type="evidence" value="ECO:0007669"/>
    <property type="project" value="InterPro"/>
</dbReference>
<keyword evidence="14" id="KW-1185">Reference proteome</keyword>
<protein>
    <recommendedName>
        <fullName evidence="2">histidine kinase</fullName>
        <ecNumber evidence="2">2.7.13.3</ecNumber>
    </recommendedName>
</protein>
<keyword evidence="4" id="KW-0808">Transferase</keyword>
<dbReference type="GO" id="GO:0046983">
    <property type="term" value="F:protein dimerization activity"/>
    <property type="evidence" value="ECO:0007669"/>
    <property type="project" value="InterPro"/>
</dbReference>
<keyword evidence="7" id="KW-0067">ATP-binding</keyword>
<dbReference type="OrthoDB" id="3288457at2"/>
<sequence>MSDKHGWRETAALVWRPLVLAAATGAADPYPAARPWPAGLGWTRRIMIGRLPFNAVAQAADLLLVLIMLPGTYSLLLTEVRPAHPGYPGSLLFLGALAMTAPLALRHRHPLGAFRLLLVGMAWTSFQHWLSTPYVPAGTISGLLILYTVAVRCPRETTVGAGLLAVAGVWAADRHSAAGATVLILLPLVVGYMSRLRQASRRELAEQARRHREEAAVLTERQRIARELHDVVAHHMSMIAIQAEAAPYKAEVPAETRRDLAEIRATALDALTEMRRILGVLRSAEGAETAPQPGLDRLAELVTAARGTGLTVEDRLAGNLAALPSGVGLSAYRIVQEAMSNAMRHAPGSRVGLDVAHADGILRLTVVNGPPGPGHRPTPSPPGAGHGLAGMRERAAMLGGELLAGPTPEGGFQVSATLPVRDPA</sequence>
<reference evidence="13 14" key="1">
    <citation type="submission" date="2019-10" db="EMBL/GenBank/DDBJ databases">
        <title>Actinomadura rubteroloni sp. nov. and Actinomadura macrotermitis sp. nov., isolated from the gut of fungus growing-termite Macrotermes natalensis.</title>
        <authorList>
            <person name="Benndorf R."/>
            <person name="Martin K."/>
            <person name="Kuefner M."/>
            <person name="De Beer W."/>
            <person name="Kaster A.-K."/>
            <person name="Vollmers J."/>
            <person name="Poulsen M."/>
            <person name="Beemelmanns C."/>
        </authorList>
    </citation>
    <scope>NUCLEOTIDE SEQUENCE [LARGE SCALE GENOMIC DNA]</scope>
    <source>
        <strain evidence="13 14">RB68</strain>
    </source>
</reference>
<keyword evidence="6" id="KW-0418">Kinase</keyword>
<feature type="domain" description="Signal transduction histidine kinase subgroup 3 dimerisation and phosphoacceptor" evidence="12">
    <location>
        <begin position="220"/>
        <end position="284"/>
    </location>
</feature>
<feature type="compositionally biased region" description="Pro residues" evidence="9">
    <location>
        <begin position="370"/>
        <end position="382"/>
    </location>
</feature>
<evidence type="ECO:0000256" key="6">
    <source>
        <dbReference type="ARBA" id="ARBA00022777"/>
    </source>
</evidence>
<feature type="domain" description="Histidine kinase/HSP90-like ATPase" evidence="11">
    <location>
        <begin position="330"/>
        <end position="421"/>
    </location>
</feature>
<evidence type="ECO:0000256" key="1">
    <source>
        <dbReference type="ARBA" id="ARBA00000085"/>
    </source>
</evidence>
<feature type="transmembrane region" description="Helical" evidence="10">
    <location>
        <begin position="53"/>
        <end position="75"/>
    </location>
</feature>